<gene>
    <name evidence="2" type="ORF">SCP_0302710</name>
</gene>
<evidence type="ECO:0000256" key="1">
    <source>
        <dbReference type="SAM" id="MobiDB-lite"/>
    </source>
</evidence>
<dbReference type="InParanoid" id="A0A401GEE8"/>
<dbReference type="RefSeq" id="XP_027611469.1">
    <property type="nucleotide sequence ID" value="XM_027755668.1"/>
</dbReference>
<dbReference type="Proteomes" id="UP000287166">
    <property type="component" value="Unassembled WGS sequence"/>
</dbReference>
<organism evidence="2 3">
    <name type="scientific">Sparassis crispa</name>
    <dbReference type="NCBI Taxonomy" id="139825"/>
    <lineage>
        <taxon>Eukaryota</taxon>
        <taxon>Fungi</taxon>
        <taxon>Dikarya</taxon>
        <taxon>Basidiomycota</taxon>
        <taxon>Agaricomycotina</taxon>
        <taxon>Agaricomycetes</taxon>
        <taxon>Polyporales</taxon>
        <taxon>Sparassidaceae</taxon>
        <taxon>Sparassis</taxon>
    </lineage>
</organism>
<sequence length="180" mass="20341">MDSGTLARHQVEFDLLTGKQKKLVACSTLEAAKSLFEIRKHKNKSKRLTHKITISSQEARSAYLWLERASPLNETQSDSEEQSEGSHYEYHEGLDSSEDAQSDIPAIHDVSNETTGMEHEEALITGARNESQELHADTALRLNPFRDDDTLGSIPSMVGQCCTRSRRKFCSRYNSVFVFF</sequence>
<proteinExistence type="predicted"/>
<reference evidence="2 3" key="1">
    <citation type="journal article" date="2018" name="Sci. Rep.">
        <title>Genome sequence of the cauliflower mushroom Sparassis crispa (Hanabiratake) and its association with beneficial usage.</title>
        <authorList>
            <person name="Kiyama R."/>
            <person name="Furutani Y."/>
            <person name="Kawaguchi K."/>
            <person name="Nakanishi T."/>
        </authorList>
    </citation>
    <scope>NUCLEOTIDE SEQUENCE [LARGE SCALE GENOMIC DNA]</scope>
</reference>
<protein>
    <submittedName>
        <fullName evidence="2">Uncharacterized protein</fullName>
    </submittedName>
</protein>
<dbReference type="GeneID" id="38777473"/>
<evidence type="ECO:0000313" key="2">
    <source>
        <dbReference type="EMBL" id="GBE80556.1"/>
    </source>
</evidence>
<comment type="caution">
    <text evidence="2">The sequence shown here is derived from an EMBL/GenBank/DDBJ whole genome shotgun (WGS) entry which is preliminary data.</text>
</comment>
<dbReference type="EMBL" id="BFAD01000003">
    <property type="protein sequence ID" value="GBE80556.1"/>
    <property type="molecule type" value="Genomic_DNA"/>
</dbReference>
<feature type="region of interest" description="Disordered" evidence="1">
    <location>
        <begin position="72"/>
        <end position="102"/>
    </location>
</feature>
<dbReference type="AlphaFoldDB" id="A0A401GEE8"/>
<accession>A0A401GEE8</accession>
<feature type="compositionally biased region" description="Basic and acidic residues" evidence="1">
    <location>
        <begin position="84"/>
        <end position="94"/>
    </location>
</feature>
<keyword evidence="3" id="KW-1185">Reference proteome</keyword>
<name>A0A401GEE8_9APHY</name>
<evidence type="ECO:0000313" key="3">
    <source>
        <dbReference type="Proteomes" id="UP000287166"/>
    </source>
</evidence>